<evidence type="ECO:0000256" key="1">
    <source>
        <dbReference type="SAM" id="SignalP"/>
    </source>
</evidence>
<gene>
    <name evidence="2" type="ORF">EAY64_11650</name>
</gene>
<dbReference type="AlphaFoldDB" id="A0A454JHN3"/>
<keyword evidence="1" id="KW-0732">Signal</keyword>
<dbReference type="PROSITE" id="PS51257">
    <property type="entry name" value="PROKAR_LIPOPROTEIN"/>
    <property type="match status" value="1"/>
</dbReference>
<evidence type="ECO:0000313" key="3">
    <source>
        <dbReference type="Proteomes" id="UP000274139"/>
    </source>
</evidence>
<name>A0A454JHN3_9NEIS</name>
<dbReference type="EMBL" id="RFAR01000046">
    <property type="protein sequence ID" value="RMC96866.1"/>
    <property type="molecule type" value="Genomic_DNA"/>
</dbReference>
<dbReference type="Proteomes" id="UP000274139">
    <property type="component" value="Unassembled WGS sequence"/>
</dbReference>
<reference evidence="2 3" key="1">
    <citation type="submission" date="2018-10" db="EMBL/GenBank/DDBJ databases">
        <title>Draft genome sequence of Aquitalea MWU14-2217 isolated from a wild cranberry bog in Provincetown, Massachusetts.</title>
        <authorList>
            <person name="Ebadzadsahrai G."/>
            <person name="Soby S."/>
        </authorList>
    </citation>
    <scope>NUCLEOTIDE SEQUENCE [LARGE SCALE GENOMIC DNA]</scope>
    <source>
        <strain evidence="2 3">MWU14-2217</strain>
    </source>
</reference>
<proteinExistence type="predicted"/>
<feature type="chain" id="PRO_5019285055" description="Lipoprotein" evidence="1">
    <location>
        <begin position="26"/>
        <end position="173"/>
    </location>
</feature>
<evidence type="ECO:0000313" key="2">
    <source>
        <dbReference type="EMBL" id="RMC96866.1"/>
    </source>
</evidence>
<protein>
    <recommendedName>
        <fullName evidence="4">Lipoprotein</fullName>
    </recommendedName>
</protein>
<feature type="signal peptide" evidence="1">
    <location>
        <begin position="1"/>
        <end position="25"/>
    </location>
</feature>
<sequence>MLMKNRIHRLAGWLLLAAATSSLTACVVTPTRTQVVYKPAPVAAAPHWNPAEHPYYGHAMSDLRQARALLARPDAQPVQDDERWAVGAIDAALKEMTQASIQDGKNPWQPQPVDARLSPTDRFHQALQLLDQAKRDASHREDDPWVRDLQGRILHHIDDAHRATQQAIADALR</sequence>
<comment type="caution">
    <text evidence="2">The sequence shown here is derived from an EMBL/GenBank/DDBJ whole genome shotgun (WGS) entry which is preliminary data.</text>
</comment>
<organism evidence="2 3">
    <name type="scientific">Aquitalea palustris</name>
    <dbReference type="NCBI Taxonomy" id="2480983"/>
    <lineage>
        <taxon>Bacteria</taxon>
        <taxon>Pseudomonadati</taxon>
        <taxon>Pseudomonadota</taxon>
        <taxon>Betaproteobacteria</taxon>
        <taxon>Neisseriales</taxon>
        <taxon>Chromobacteriaceae</taxon>
        <taxon>Aquitalea</taxon>
    </lineage>
</organism>
<accession>A0A454JHN3</accession>
<evidence type="ECO:0008006" key="4">
    <source>
        <dbReference type="Google" id="ProtNLM"/>
    </source>
</evidence>
<keyword evidence="3" id="KW-1185">Reference proteome</keyword>